<accession>A0A7J5AI29</accession>
<dbReference type="RefSeq" id="WP_150899936.1">
    <property type="nucleotide sequence ID" value="NZ_WAAU01000014.1"/>
</dbReference>
<dbReference type="AlphaFoldDB" id="A0A7J5AI29"/>
<evidence type="ECO:0000313" key="2">
    <source>
        <dbReference type="EMBL" id="KAB1157267.1"/>
    </source>
</evidence>
<feature type="chain" id="PRO_5029659163" description="SdiA-regulated family protein" evidence="1">
    <location>
        <begin position="22"/>
        <end position="286"/>
    </location>
</feature>
<feature type="signal peptide" evidence="1">
    <location>
        <begin position="1"/>
        <end position="21"/>
    </location>
</feature>
<keyword evidence="1" id="KW-0732">Signal</keyword>
<evidence type="ECO:0000313" key="3">
    <source>
        <dbReference type="Proteomes" id="UP000467305"/>
    </source>
</evidence>
<reference evidence="2 3" key="1">
    <citation type="submission" date="2019-09" db="EMBL/GenBank/DDBJ databases">
        <authorList>
            <person name="Cao W.R."/>
        </authorList>
    </citation>
    <scope>NUCLEOTIDE SEQUENCE [LARGE SCALE GENOMIC DNA]</scope>
    <source>
        <strain evidence="3">a4</strain>
    </source>
</reference>
<dbReference type="SUPFAM" id="SSF101898">
    <property type="entry name" value="NHL repeat"/>
    <property type="match status" value="1"/>
</dbReference>
<dbReference type="PROSITE" id="PS51257">
    <property type="entry name" value="PROKAR_LIPOPROTEIN"/>
    <property type="match status" value="1"/>
</dbReference>
<name>A0A7J5AI29_9FLAO</name>
<evidence type="ECO:0008006" key="4">
    <source>
        <dbReference type="Google" id="ProtNLM"/>
    </source>
</evidence>
<dbReference type="Proteomes" id="UP000467305">
    <property type="component" value="Unassembled WGS sequence"/>
</dbReference>
<keyword evidence="3" id="KW-1185">Reference proteome</keyword>
<protein>
    <recommendedName>
        <fullName evidence="4">SdiA-regulated family protein</fullName>
    </recommendedName>
</protein>
<evidence type="ECO:0000256" key="1">
    <source>
        <dbReference type="SAM" id="SignalP"/>
    </source>
</evidence>
<organism evidence="2 3">
    <name type="scientific">Tenacibaculum aiptasiae</name>
    <dbReference type="NCBI Taxonomy" id="426481"/>
    <lineage>
        <taxon>Bacteria</taxon>
        <taxon>Pseudomonadati</taxon>
        <taxon>Bacteroidota</taxon>
        <taxon>Flavobacteriia</taxon>
        <taxon>Flavobacteriales</taxon>
        <taxon>Flavobacteriaceae</taxon>
        <taxon>Tenacibaculum</taxon>
    </lineage>
</organism>
<proteinExistence type="predicted"/>
<dbReference type="EMBL" id="WAAU01000014">
    <property type="protein sequence ID" value="KAB1157267.1"/>
    <property type="molecule type" value="Genomic_DNA"/>
</dbReference>
<dbReference type="OrthoDB" id="5599486at2"/>
<comment type="caution">
    <text evidence="2">The sequence shown here is derived from an EMBL/GenBank/DDBJ whole genome shotgun (WGS) entry which is preliminary data.</text>
</comment>
<gene>
    <name evidence="2" type="ORF">F7018_10055</name>
</gene>
<sequence>MIKKSLILLSFLLIASCQNFGQLKVLASLPDILEEVSGVQKIKNSDLLWMLNDSGNAPVIYGVDTKGNIIREVVVNAKNHDWEDLTSDDEGNLYIADFGNNGNKRKNLKILKIKNEDLLNNDEVDVEKIKFSYPNQEKFPPKKKKRFFDAESLLYKDGSLYIFTKSRVKGNYGETSLYKIPAVKGRYTAKYVSSFEACSDFHCWITSAAISPDGKKVVLLNHQSVYVFTNFTGDNFMSGDVKELPLGHVSQKESVAFKDNNTLFIADERDHLEGGMLYEFSLNKAQ</sequence>